<evidence type="ECO:0000313" key="2">
    <source>
        <dbReference type="Proteomes" id="UP001163324"/>
    </source>
</evidence>
<name>A0ACC0UYP3_9HYPO</name>
<evidence type="ECO:0000313" key="1">
    <source>
        <dbReference type="EMBL" id="KAI9899272.1"/>
    </source>
</evidence>
<reference evidence="1" key="1">
    <citation type="submission" date="2022-10" db="EMBL/GenBank/DDBJ databases">
        <title>Complete Genome of Trichothecium roseum strain YXFP-22015, a Plant Pathogen Isolated from Citrus.</title>
        <authorList>
            <person name="Wang Y."/>
            <person name="Zhu L."/>
        </authorList>
    </citation>
    <scope>NUCLEOTIDE SEQUENCE</scope>
    <source>
        <strain evidence="1">YXFP-22015</strain>
    </source>
</reference>
<keyword evidence="2" id="KW-1185">Reference proteome</keyword>
<dbReference type="EMBL" id="CM047944">
    <property type="protein sequence ID" value="KAI9899272.1"/>
    <property type="molecule type" value="Genomic_DNA"/>
</dbReference>
<accession>A0ACC0UYP3</accession>
<protein>
    <submittedName>
        <fullName evidence="1">Uncharacterized protein</fullName>
    </submittedName>
</protein>
<organism evidence="1 2">
    <name type="scientific">Trichothecium roseum</name>
    <dbReference type="NCBI Taxonomy" id="47278"/>
    <lineage>
        <taxon>Eukaryota</taxon>
        <taxon>Fungi</taxon>
        <taxon>Dikarya</taxon>
        <taxon>Ascomycota</taxon>
        <taxon>Pezizomycotina</taxon>
        <taxon>Sordariomycetes</taxon>
        <taxon>Hypocreomycetidae</taxon>
        <taxon>Hypocreales</taxon>
        <taxon>Hypocreales incertae sedis</taxon>
        <taxon>Trichothecium</taxon>
    </lineage>
</organism>
<dbReference type="Proteomes" id="UP001163324">
    <property type="component" value="Chromosome 5"/>
</dbReference>
<comment type="caution">
    <text evidence="1">The sequence shown here is derived from an EMBL/GenBank/DDBJ whole genome shotgun (WGS) entry which is preliminary data.</text>
</comment>
<sequence length="784" mass="85759">MAAPPRRALRQGAGATVPRDQLKHLDQDTSWDQDQPNIPESVKQTLIQAIIHDRNRRSAKGWKEAIDAPSLPRPTKAARRRVSGFSSQDTPADSFPSTPPDREISWSPSPSVEDRRNEEVVFKEEEKRESNQNDGVEGAEEEMKGTDVDGTDVDHNILSQPLSPSMHYEEPETTKSPVLHEFPPTIDEEELEIQLPQFETQPPRELPSSSAPGTPLRCYTQSLSTPTCAQDITTVAPRTVGSSRGQALVSKATFKKPKLINYQDLEGRAPKKPRMETTKTYEDPESSMATTVSDVIPGTVGSREAPGPRSNPGHVSMTCLSEEAPVTSSEHNSTSTDSHAEMAPPASADGRRSEETRPPVVSRVSVNESRDFLPSFDVYSATYPTYTTDHKGNLERFIMACMCLDHLREGCALHHFLWDDFIRAFSSGYIKYSQMTNDGPMGVLEWFSSLNEAPLFTKMVIHQTNLCFILCSYRSTVNALKPSIYEYQTKHPRQLRCLLPCQDSDKDESGLSVASGVLTPQPDSTRHETYEEVLGGPKGQQQQPGHHTPSMQSKEISPSEALKPQSDSTLPRVRGETPLNLGESQQPNSAPSKNGQSGEPEEPVLEPRKSGDDAPRSPEVEKAPLDDEAAQGPTAMIPSVQLEQQHTTQEISPPVVSLVGSPHQSTPTGLAGSRSPELGFDDVCPTSKDPSTRLTSKGVGSGVIPTHPAQPRSRKSPATPSSPASRVVSSSAGPRKLSYMDRIRKASRKPSNPKKEAERKSRIQASVRSMQSGSFTSTRSGTGL</sequence>
<proteinExistence type="predicted"/>
<gene>
    <name evidence="1" type="ORF">N3K66_005733</name>
</gene>